<feature type="transmembrane region" description="Helical" evidence="1">
    <location>
        <begin position="85"/>
        <end position="104"/>
    </location>
</feature>
<proteinExistence type="predicted"/>
<sequence length="144" mass="16959">MQNKFIREIKIHKINLIVLLGSLIILFYILYVIVPYADNKGFFNENEIPNKTEAFKYSIICFPILIGYLVFVIFYFRKITFLVSLNYPLILINFYIGAFLSLLIMGGAILWLMVFSLFFALVALLLLFVNGIYRDYKYIKNRKV</sequence>
<keyword evidence="1" id="KW-0472">Membrane</keyword>
<feature type="transmembrane region" description="Helical" evidence="1">
    <location>
        <begin position="14"/>
        <end position="34"/>
    </location>
</feature>
<dbReference type="Proteomes" id="UP000552038">
    <property type="component" value="Unassembled WGS sequence"/>
</dbReference>
<name>A0AAP7A4V3_PAEAL</name>
<feature type="transmembrane region" description="Helical" evidence="1">
    <location>
        <begin position="54"/>
        <end position="76"/>
    </location>
</feature>
<dbReference type="RefSeq" id="WP_171419033.1">
    <property type="nucleotide sequence ID" value="NZ_JABFOR010000043.1"/>
</dbReference>
<protein>
    <submittedName>
        <fullName evidence="2">Uncharacterized protein</fullName>
    </submittedName>
</protein>
<keyword evidence="1" id="KW-1133">Transmembrane helix</keyword>
<feature type="transmembrane region" description="Helical" evidence="1">
    <location>
        <begin position="110"/>
        <end position="133"/>
    </location>
</feature>
<keyword evidence="1" id="KW-0812">Transmembrane</keyword>
<dbReference type="AlphaFoldDB" id="A0AAP7A4V3"/>
<dbReference type="EMBL" id="JABFOR010000043">
    <property type="protein sequence ID" value="NOJ73366.1"/>
    <property type="molecule type" value="Genomic_DNA"/>
</dbReference>
<reference evidence="2 3" key="1">
    <citation type="submission" date="2020-05" db="EMBL/GenBank/DDBJ databases">
        <title>Whole genome sequencing and identification of novel metabolites from Paenibacillus alvei strain JR949.</title>
        <authorList>
            <person name="Rajendhran J."/>
            <person name="Sree Pranav P."/>
            <person name="Mahalakshmi B."/>
            <person name="Karthikeyan R."/>
        </authorList>
    </citation>
    <scope>NUCLEOTIDE SEQUENCE [LARGE SCALE GENOMIC DNA]</scope>
    <source>
        <strain evidence="2 3">JR949</strain>
    </source>
</reference>
<accession>A0AAP7A4V3</accession>
<evidence type="ECO:0000313" key="2">
    <source>
        <dbReference type="EMBL" id="NOJ73366.1"/>
    </source>
</evidence>
<gene>
    <name evidence="2" type="ORF">HMI46_22825</name>
</gene>
<organism evidence="2 3">
    <name type="scientific">Paenibacillus alvei</name>
    <name type="common">Bacillus alvei</name>
    <dbReference type="NCBI Taxonomy" id="44250"/>
    <lineage>
        <taxon>Bacteria</taxon>
        <taxon>Bacillati</taxon>
        <taxon>Bacillota</taxon>
        <taxon>Bacilli</taxon>
        <taxon>Bacillales</taxon>
        <taxon>Paenibacillaceae</taxon>
        <taxon>Paenibacillus</taxon>
    </lineage>
</organism>
<evidence type="ECO:0000256" key="1">
    <source>
        <dbReference type="SAM" id="Phobius"/>
    </source>
</evidence>
<evidence type="ECO:0000313" key="3">
    <source>
        <dbReference type="Proteomes" id="UP000552038"/>
    </source>
</evidence>
<comment type="caution">
    <text evidence="2">The sequence shown here is derived from an EMBL/GenBank/DDBJ whole genome shotgun (WGS) entry which is preliminary data.</text>
</comment>